<comment type="caution">
    <text evidence="1">The sequence shown here is derived from an EMBL/GenBank/DDBJ whole genome shotgun (WGS) entry which is preliminary data.</text>
</comment>
<protein>
    <submittedName>
        <fullName evidence="1">Uncharacterized protein</fullName>
    </submittedName>
</protein>
<reference evidence="1" key="1">
    <citation type="submission" date="2021-01" db="EMBL/GenBank/DDBJ databases">
        <authorList>
            <consortium name="Genoscope - CEA"/>
            <person name="William W."/>
        </authorList>
    </citation>
    <scope>NUCLEOTIDE SEQUENCE</scope>
</reference>
<dbReference type="EMBL" id="CAJJDO010000116">
    <property type="protein sequence ID" value="CAD8197587.1"/>
    <property type="molecule type" value="Genomic_DNA"/>
</dbReference>
<organism evidence="1 2">
    <name type="scientific">Paramecium pentaurelia</name>
    <dbReference type="NCBI Taxonomy" id="43138"/>
    <lineage>
        <taxon>Eukaryota</taxon>
        <taxon>Sar</taxon>
        <taxon>Alveolata</taxon>
        <taxon>Ciliophora</taxon>
        <taxon>Intramacronucleata</taxon>
        <taxon>Oligohymenophorea</taxon>
        <taxon>Peniculida</taxon>
        <taxon>Parameciidae</taxon>
        <taxon>Paramecium</taxon>
    </lineage>
</organism>
<dbReference type="PANTHER" id="PTHR33706">
    <property type="entry name" value="MORN VARIANT REPEAT PROTEIN"/>
    <property type="match status" value="1"/>
</dbReference>
<proteinExistence type="predicted"/>
<dbReference type="AlphaFoldDB" id="A0A8S1X9C7"/>
<gene>
    <name evidence="1" type="ORF">PPENT_87.1.T1160007</name>
</gene>
<evidence type="ECO:0000313" key="1">
    <source>
        <dbReference type="EMBL" id="CAD8197587.1"/>
    </source>
</evidence>
<keyword evidence="2" id="KW-1185">Reference proteome</keyword>
<sequence length="267" mass="32231">MSFFLYSKFQVYEIGEYYNNVKCGFWKYFLNKKDMYIQSYDLAEVDNEMIKTKPNHLQQQIQKRKQSWSFGIPILRRMGKLNNLNQFKIMSIKFGKQIELSYRFWRNSQNIFIGKYKNDKEIGTWDIYFNLHQCKLVFLIFQIKSQIEKAENMIVKAHKRLESGQKQVMDFGVFIGEYQNRKKVGMWNFPFFNWDYDKPIEVMQQLIGQQNYGSGQYEQIKRGDSNISQIKAGNWIELNDIFERNYQLKYHSEYQNGIKIGRLDIES</sequence>
<evidence type="ECO:0000313" key="2">
    <source>
        <dbReference type="Proteomes" id="UP000689195"/>
    </source>
</evidence>
<accession>A0A8S1X9C7</accession>
<dbReference type="PANTHER" id="PTHR33706:SF1">
    <property type="entry name" value="TPR REPEAT PROTEIN"/>
    <property type="match status" value="1"/>
</dbReference>
<name>A0A8S1X9C7_9CILI</name>
<dbReference type="Proteomes" id="UP000689195">
    <property type="component" value="Unassembled WGS sequence"/>
</dbReference>